<dbReference type="GO" id="GO:0003676">
    <property type="term" value="F:nucleic acid binding"/>
    <property type="evidence" value="ECO:0007669"/>
    <property type="project" value="InterPro"/>
</dbReference>
<accession>K3W6L4</accession>
<dbReference type="InterPro" id="IPR036397">
    <property type="entry name" value="RNaseH_sf"/>
</dbReference>
<dbReference type="EMBL" id="GL376620">
    <property type="status" value="NOT_ANNOTATED_CDS"/>
    <property type="molecule type" value="Genomic_DNA"/>
</dbReference>
<evidence type="ECO:0008006" key="3">
    <source>
        <dbReference type="Google" id="ProtNLM"/>
    </source>
</evidence>
<dbReference type="Gene3D" id="3.30.420.10">
    <property type="entry name" value="Ribonuclease H-like superfamily/Ribonuclease H"/>
    <property type="match status" value="1"/>
</dbReference>
<dbReference type="Proteomes" id="UP000019132">
    <property type="component" value="Unassembled WGS sequence"/>
</dbReference>
<reference evidence="1" key="3">
    <citation type="submission" date="2015-02" db="UniProtKB">
        <authorList>
            <consortium name="EnsemblProtists"/>
        </authorList>
    </citation>
    <scope>IDENTIFICATION</scope>
    <source>
        <strain evidence="1">DAOM BR144</strain>
    </source>
</reference>
<sequence>MGFNLDGSDGCKYYWHDLSNDKRLHGAVILVGNQNAFDYQETLITHLFEFIDGVHEGDYAFQHDNVSIHRACATKDFLVDLNILTIDWPALS</sequence>
<evidence type="ECO:0000313" key="2">
    <source>
        <dbReference type="Proteomes" id="UP000019132"/>
    </source>
</evidence>
<dbReference type="AlphaFoldDB" id="K3W6L4"/>
<organism evidence="1 2">
    <name type="scientific">Globisporangium ultimum (strain ATCC 200006 / CBS 805.95 / DAOM BR144)</name>
    <name type="common">Pythium ultimum</name>
    <dbReference type="NCBI Taxonomy" id="431595"/>
    <lineage>
        <taxon>Eukaryota</taxon>
        <taxon>Sar</taxon>
        <taxon>Stramenopiles</taxon>
        <taxon>Oomycota</taxon>
        <taxon>Peronosporomycetes</taxon>
        <taxon>Pythiales</taxon>
        <taxon>Pythiaceae</taxon>
        <taxon>Globisporangium</taxon>
    </lineage>
</organism>
<keyword evidence="2" id="KW-1185">Reference proteome</keyword>
<dbReference type="InParanoid" id="K3W6L4"/>
<name>K3W6L4_GLOUD</name>
<reference evidence="2" key="2">
    <citation type="submission" date="2010-04" db="EMBL/GenBank/DDBJ databases">
        <authorList>
            <person name="Buell R."/>
            <person name="Hamilton J."/>
            <person name="Hostetler J."/>
        </authorList>
    </citation>
    <scope>NUCLEOTIDE SEQUENCE [LARGE SCALE GENOMIC DNA]</scope>
    <source>
        <strain evidence="2">DAOM:BR144</strain>
    </source>
</reference>
<evidence type="ECO:0000313" key="1">
    <source>
        <dbReference type="EnsemblProtists" id="PYU1_T000605"/>
    </source>
</evidence>
<dbReference type="VEuPathDB" id="FungiDB:PYU1_G000605"/>
<reference evidence="2" key="1">
    <citation type="journal article" date="2010" name="Genome Biol.">
        <title>Genome sequence of the necrotrophic plant pathogen Pythium ultimum reveals original pathogenicity mechanisms and effector repertoire.</title>
        <authorList>
            <person name="Levesque C.A."/>
            <person name="Brouwer H."/>
            <person name="Cano L."/>
            <person name="Hamilton J.P."/>
            <person name="Holt C."/>
            <person name="Huitema E."/>
            <person name="Raffaele S."/>
            <person name="Robideau G.P."/>
            <person name="Thines M."/>
            <person name="Win J."/>
            <person name="Zerillo M.M."/>
            <person name="Beakes G.W."/>
            <person name="Boore J.L."/>
            <person name="Busam D."/>
            <person name="Dumas B."/>
            <person name="Ferriera S."/>
            <person name="Fuerstenberg S.I."/>
            <person name="Gachon C.M."/>
            <person name="Gaulin E."/>
            <person name="Govers F."/>
            <person name="Grenville-Briggs L."/>
            <person name="Horner N."/>
            <person name="Hostetler J."/>
            <person name="Jiang R.H."/>
            <person name="Johnson J."/>
            <person name="Krajaejun T."/>
            <person name="Lin H."/>
            <person name="Meijer H.J."/>
            <person name="Moore B."/>
            <person name="Morris P."/>
            <person name="Phuntmart V."/>
            <person name="Puiu D."/>
            <person name="Shetty J."/>
            <person name="Stajich J.E."/>
            <person name="Tripathy S."/>
            <person name="Wawra S."/>
            <person name="van West P."/>
            <person name="Whitty B.R."/>
            <person name="Coutinho P.M."/>
            <person name="Henrissat B."/>
            <person name="Martin F."/>
            <person name="Thomas P.D."/>
            <person name="Tyler B.M."/>
            <person name="De Vries R.P."/>
            <person name="Kamoun S."/>
            <person name="Yandell M."/>
            <person name="Tisserat N."/>
            <person name="Buell C.R."/>
        </authorList>
    </citation>
    <scope>NUCLEOTIDE SEQUENCE</scope>
    <source>
        <strain evidence="2">DAOM:BR144</strain>
    </source>
</reference>
<dbReference type="EnsemblProtists" id="PYU1_T000605">
    <property type="protein sequence ID" value="PYU1_T000605"/>
    <property type="gene ID" value="PYU1_G000605"/>
</dbReference>
<proteinExistence type="predicted"/>
<dbReference type="HOGENOM" id="CLU_2418050_0_0_1"/>
<protein>
    <recommendedName>
        <fullName evidence="3">Tc1-like transposase DDE domain-containing protein</fullName>
    </recommendedName>
</protein>